<feature type="compositionally biased region" description="Basic and acidic residues" evidence="1">
    <location>
        <begin position="81"/>
        <end position="92"/>
    </location>
</feature>
<dbReference type="EMBL" id="WVUK01000066">
    <property type="protein sequence ID" value="KAF7487599.1"/>
    <property type="molecule type" value="Genomic_DNA"/>
</dbReference>
<evidence type="ECO:0000313" key="3">
    <source>
        <dbReference type="EnsemblMetazoa" id="KAF7487599.1"/>
    </source>
</evidence>
<protein>
    <submittedName>
        <fullName evidence="2 3">Uncharacterized protein</fullName>
    </submittedName>
</protein>
<proteinExistence type="predicted"/>
<dbReference type="OrthoDB" id="6506917at2759"/>
<dbReference type="Proteomes" id="UP000070412">
    <property type="component" value="Unassembled WGS sequence"/>
</dbReference>
<reference evidence="3" key="3">
    <citation type="submission" date="2022-06" db="UniProtKB">
        <authorList>
            <consortium name="EnsemblMetazoa"/>
        </authorList>
    </citation>
    <scope>IDENTIFICATION</scope>
</reference>
<accession>A0A834QY82</accession>
<sequence>MNIEDFDDYDETYRPDLVIDQKHLDTLSRFDRNVRHLLSKGRDTNRNDCVNMLPDFKEAIGAASKVANEFRKILSIYNNFNDRDRDDDDRKSSKSYNRRSNRKKFNSKTISYSIQFGRKIYRLSFYWPKLLGLFLGTSD</sequence>
<evidence type="ECO:0000256" key="1">
    <source>
        <dbReference type="SAM" id="MobiDB-lite"/>
    </source>
</evidence>
<reference evidence="4" key="1">
    <citation type="journal article" date="2020" name="PLoS Negl. Trop. Dis.">
        <title>High-quality nuclear genome for Sarcoptes scabiei-A critical resource for a neglected parasite.</title>
        <authorList>
            <person name="Korhonen P.K."/>
            <person name="Gasser R.B."/>
            <person name="Ma G."/>
            <person name="Wang T."/>
            <person name="Stroehlein A.J."/>
            <person name="Young N.D."/>
            <person name="Ang C.S."/>
            <person name="Fernando D.D."/>
            <person name="Lu H.C."/>
            <person name="Taylor S."/>
            <person name="Reynolds S.L."/>
            <person name="Mofiz E."/>
            <person name="Najaraj S.H."/>
            <person name="Gowda H."/>
            <person name="Madugundu A."/>
            <person name="Renuse S."/>
            <person name="Holt D."/>
            <person name="Pandey A."/>
            <person name="Papenfuss A.T."/>
            <person name="Fischer K."/>
        </authorList>
    </citation>
    <scope>NUCLEOTIDE SEQUENCE [LARGE SCALE GENOMIC DNA]</scope>
</reference>
<evidence type="ECO:0000313" key="2">
    <source>
        <dbReference type="EMBL" id="KAF7487599.1"/>
    </source>
</evidence>
<organism evidence="2">
    <name type="scientific">Sarcoptes scabiei</name>
    <name type="common">Itch mite</name>
    <name type="synonym">Acarus scabiei</name>
    <dbReference type="NCBI Taxonomy" id="52283"/>
    <lineage>
        <taxon>Eukaryota</taxon>
        <taxon>Metazoa</taxon>
        <taxon>Ecdysozoa</taxon>
        <taxon>Arthropoda</taxon>
        <taxon>Chelicerata</taxon>
        <taxon>Arachnida</taxon>
        <taxon>Acari</taxon>
        <taxon>Acariformes</taxon>
        <taxon>Sarcoptiformes</taxon>
        <taxon>Astigmata</taxon>
        <taxon>Psoroptidia</taxon>
        <taxon>Sarcoptoidea</taxon>
        <taxon>Sarcoptidae</taxon>
        <taxon>Sarcoptinae</taxon>
        <taxon>Sarcoptes</taxon>
    </lineage>
</organism>
<reference evidence="2" key="2">
    <citation type="submission" date="2020-01" db="EMBL/GenBank/DDBJ databases">
        <authorList>
            <person name="Korhonen P.K.K."/>
            <person name="Guangxu M.G."/>
            <person name="Wang T.W."/>
            <person name="Stroehlein A.J.S."/>
            <person name="Young N.D."/>
            <person name="Ang C.-S.A."/>
            <person name="Fernando D.W.F."/>
            <person name="Lu H.L."/>
            <person name="Taylor S.T."/>
            <person name="Ehtesham M.E.M."/>
            <person name="Najaraj S.H.N."/>
            <person name="Harsha G.H.G."/>
            <person name="Madugundu A.M."/>
            <person name="Renuse S.R."/>
            <person name="Holt D.H."/>
            <person name="Pandey A.P."/>
            <person name="Papenfuss A.P."/>
            <person name="Gasser R.B.G."/>
            <person name="Fischer K.F."/>
        </authorList>
    </citation>
    <scope>NUCLEOTIDE SEQUENCE</scope>
    <source>
        <strain evidence="2">SSS_KF_BRIS2020</strain>
    </source>
</reference>
<evidence type="ECO:0000313" key="4">
    <source>
        <dbReference type="Proteomes" id="UP000070412"/>
    </source>
</evidence>
<name>A0A834QY82_SARSC</name>
<dbReference type="EnsemblMetazoa" id="SSS_9199s_mrna">
    <property type="protein sequence ID" value="KAF7487599.1"/>
    <property type="gene ID" value="SSS_9199"/>
</dbReference>
<gene>
    <name evidence="2" type="ORF">SSS_9199</name>
</gene>
<feature type="region of interest" description="Disordered" evidence="1">
    <location>
        <begin position="81"/>
        <end position="102"/>
    </location>
</feature>
<keyword evidence="4" id="KW-1185">Reference proteome</keyword>
<dbReference type="AlphaFoldDB" id="A0A834QY82"/>